<name>A0A0W0FNV8_MONRR</name>
<evidence type="ECO:0000256" key="3">
    <source>
        <dbReference type="ARBA" id="ARBA00022827"/>
    </source>
</evidence>
<reference evidence="5 6" key="1">
    <citation type="submission" date="2015-12" db="EMBL/GenBank/DDBJ databases">
        <title>Draft genome sequence of Moniliophthora roreri, the causal agent of frosty pod rot of cacao.</title>
        <authorList>
            <person name="Aime M.C."/>
            <person name="Diaz-Valderrama J.R."/>
            <person name="Kijpornyongpan T."/>
            <person name="Phillips-Mora W."/>
        </authorList>
    </citation>
    <scope>NUCLEOTIDE SEQUENCE [LARGE SCALE GENOMIC DNA]</scope>
    <source>
        <strain evidence="5 6">MCA 2952</strain>
    </source>
</reference>
<accession>A0A0W0FNV8</accession>
<dbReference type="EMBL" id="LATX01001802">
    <property type="protein sequence ID" value="KTB37910.1"/>
    <property type="molecule type" value="Genomic_DNA"/>
</dbReference>
<dbReference type="GO" id="GO:0050660">
    <property type="term" value="F:flavin adenine dinucleotide binding"/>
    <property type="evidence" value="ECO:0007669"/>
    <property type="project" value="InterPro"/>
</dbReference>
<evidence type="ECO:0000313" key="6">
    <source>
        <dbReference type="Proteomes" id="UP000054988"/>
    </source>
</evidence>
<evidence type="ECO:0008006" key="7">
    <source>
        <dbReference type="Google" id="ProtNLM"/>
    </source>
</evidence>
<sequence length="419" mass="45072">MPPETYKSRLPSERHPPCDIMEDKFLSSMSLQSSTSRYKALTRRHFDQNLASSATRHLQLLAALLSAKLAHGGPNAACNALQSALPGRVFFPGTEEYLNDNGHYTRSASESSTCSVQPESVEDVGTILQIVANGGTQSPFAIKGGGHTGNLGFSSTPGYFHSEDWRRPDLEVYARLVSVGGRVPGVGVGGLSLGGGYRFFTDQYGLSVDTIISHDLVLPNGTFIGVTNETDPDLFFALKASTRGGGFNNFGIVTSFTMQAFPQTDVWVSAVPSHDLNWSANNSDMKATILSQYLASSANETSIMTSLFYDGPMPPNGIFDEFLNIPGSTIRVSGTMSLPDAMETLNGRLGNLNPPSNRSFVSISIMSQPFAQPNVRSTDSAYPPGRFVCPSAMESHSTDEADDAFFFGALFEAQRAIQA</sequence>
<gene>
    <name evidence="5" type="ORF">WG66_9509</name>
</gene>
<organism evidence="5 6">
    <name type="scientific">Moniliophthora roreri</name>
    <name type="common">Frosty pod rot fungus</name>
    <name type="synonym">Monilia roreri</name>
    <dbReference type="NCBI Taxonomy" id="221103"/>
    <lineage>
        <taxon>Eukaryota</taxon>
        <taxon>Fungi</taxon>
        <taxon>Dikarya</taxon>
        <taxon>Basidiomycota</taxon>
        <taxon>Agaricomycotina</taxon>
        <taxon>Agaricomycetes</taxon>
        <taxon>Agaricomycetidae</taxon>
        <taxon>Agaricales</taxon>
        <taxon>Marasmiineae</taxon>
        <taxon>Marasmiaceae</taxon>
        <taxon>Moniliophthora</taxon>
    </lineage>
</organism>
<dbReference type="Gene3D" id="3.30.465.10">
    <property type="match status" value="2"/>
</dbReference>
<evidence type="ECO:0000256" key="4">
    <source>
        <dbReference type="ARBA" id="ARBA00023002"/>
    </source>
</evidence>
<dbReference type="GO" id="GO:0016491">
    <property type="term" value="F:oxidoreductase activity"/>
    <property type="evidence" value="ECO:0007669"/>
    <property type="project" value="UniProtKB-KW"/>
</dbReference>
<dbReference type="InterPro" id="IPR016169">
    <property type="entry name" value="FAD-bd_PCMH_sub2"/>
</dbReference>
<keyword evidence="2" id="KW-0285">Flavoprotein</keyword>
<dbReference type="AlphaFoldDB" id="A0A0W0FNV8"/>
<dbReference type="PANTHER" id="PTHR42973:SF13">
    <property type="entry name" value="FAD-BINDING PCMH-TYPE DOMAIN-CONTAINING PROTEIN"/>
    <property type="match status" value="1"/>
</dbReference>
<evidence type="ECO:0000313" key="5">
    <source>
        <dbReference type="EMBL" id="KTB37910.1"/>
    </source>
</evidence>
<keyword evidence="4" id="KW-0560">Oxidoreductase</keyword>
<protein>
    <recommendedName>
        <fullName evidence="7">FAD-binding PCMH-type domain-containing protein</fullName>
    </recommendedName>
</protein>
<dbReference type="InterPro" id="IPR036318">
    <property type="entry name" value="FAD-bd_PCMH-like_sf"/>
</dbReference>
<dbReference type="InterPro" id="IPR050416">
    <property type="entry name" value="FAD-linked_Oxidoreductase"/>
</dbReference>
<dbReference type="PANTHER" id="PTHR42973">
    <property type="entry name" value="BINDING OXIDOREDUCTASE, PUTATIVE (AFU_ORTHOLOGUE AFUA_1G17690)-RELATED"/>
    <property type="match status" value="1"/>
</dbReference>
<keyword evidence="3" id="KW-0274">FAD</keyword>
<proteinExistence type="inferred from homology"/>
<evidence type="ECO:0000256" key="1">
    <source>
        <dbReference type="ARBA" id="ARBA00005466"/>
    </source>
</evidence>
<comment type="caution">
    <text evidence="5">The sequence shown here is derived from an EMBL/GenBank/DDBJ whole genome shotgun (WGS) entry which is preliminary data.</text>
</comment>
<dbReference type="Proteomes" id="UP000054988">
    <property type="component" value="Unassembled WGS sequence"/>
</dbReference>
<comment type="similarity">
    <text evidence="1">Belongs to the oxygen-dependent FAD-linked oxidoreductase family.</text>
</comment>
<evidence type="ECO:0000256" key="2">
    <source>
        <dbReference type="ARBA" id="ARBA00022630"/>
    </source>
</evidence>
<dbReference type="SUPFAM" id="SSF56176">
    <property type="entry name" value="FAD-binding/transporter-associated domain-like"/>
    <property type="match status" value="1"/>
</dbReference>